<name>A0A0N4VXX0_HAEPC</name>
<organism evidence="3">
    <name type="scientific">Haemonchus placei</name>
    <name type="common">Barber's pole worm</name>
    <dbReference type="NCBI Taxonomy" id="6290"/>
    <lineage>
        <taxon>Eukaryota</taxon>
        <taxon>Metazoa</taxon>
        <taxon>Ecdysozoa</taxon>
        <taxon>Nematoda</taxon>
        <taxon>Chromadorea</taxon>
        <taxon>Rhabditida</taxon>
        <taxon>Rhabditina</taxon>
        <taxon>Rhabditomorpha</taxon>
        <taxon>Strongyloidea</taxon>
        <taxon>Trichostrongylidae</taxon>
        <taxon>Haemonchus</taxon>
    </lineage>
</organism>
<reference evidence="1 2" key="2">
    <citation type="submission" date="2018-11" db="EMBL/GenBank/DDBJ databases">
        <authorList>
            <consortium name="Pathogen Informatics"/>
        </authorList>
    </citation>
    <scope>NUCLEOTIDE SEQUENCE [LARGE SCALE GENOMIC DNA]</scope>
    <source>
        <strain evidence="1 2">MHpl1</strain>
    </source>
</reference>
<evidence type="ECO:0000313" key="1">
    <source>
        <dbReference type="EMBL" id="VDO13152.1"/>
    </source>
</evidence>
<accession>A0A0N4VXX0</accession>
<dbReference type="AlphaFoldDB" id="A0A0N4VXX0"/>
<sequence length="70" mass="7959">MAVELYQSHGSTDVVILLMVTVAQLRDGVEIDYGLRQLSPQTDFPFDDEPNRPHQLFFESIKLLLGELLV</sequence>
<proteinExistence type="predicted"/>
<protein>
    <submittedName>
        <fullName evidence="1 3">Uncharacterized protein</fullName>
    </submittedName>
</protein>
<gene>
    <name evidence="1" type="ORF">HPLM_LOCUS2138</name>
</gene>
<reference evidence="3" key="1">
    <citation type="submission" date="2017-02" db="UniProtKB">
        <authorList>
            <consortium name="WormBaseParasite"/>
        </authorList>
    </citation>
    <scope>IDENTIFICATION</scope>
</reference>
<dbReference type="Proteomes" id="UP000268014">
    <property type="component" value="Unassembled WGS sequence"/>
</dbReference>
<evidence type="ECO:0000313" key="3">
    <source>
        <dbReference type="WBParaSite" id="HPLM_0000214001-mRNA-1"/>
    </source>
</evidence>
<evidence type="ECO:0000313" key="2">
    <source>
        <dbReference type="Proteomes" id="UP000268014"/>
    </source>
</evidence>
<dbReference type="EMBL" id="UZAF01003834">
    <property type="protein sequence ID" value="VDO13152.1"/>
    <property type="molecule type" value="Genomic_DNA"/>
</dbReference>
<dbReference type="WBParaSite" id="HPLM_0000214001-mRNA-1">
    <property type="protein sequence ID" value="HPLM_0000214001-mRNA-1"/>
    <property type="gene ID" value="HPLM_0000214001"/>
</dbReference>
<keyword evidence="2" id="KW-1185">Reference proteome</keyword>